<evidence type="ECO:0000313" key="1">
    <source>
        <dbReference type="EMBL" id="GAF92837.1"/>
    </source>
</evidence>
<sequence>MKRPNITDYQYSDRTIYRRDLDKYIDYAESQNKELRDVKEKLVTHNLQLIEQISNLKIQKK</sequence>
<reference evidence="1" key="1">
    <citation type="journal article" date="2014" name="Front. Microbiol.">
        <title>High frequency of phylogenetically diverse reductive dehalogenase-homologous genes in deep subseafloor sedimentary metagenomes.</title>
        <authorList>
            <person name="Kawai M."/>
            <person name="Futagami T."/>
            <person name="Toyoda A."/>
            <person name="Takaki Y."/>
            <person name="Nishi S."/>
            <person name="Hori S."/>
            <person name="Arai W."/>
            <person name="Tsubouchi T."/>
            <person name="Morono Y."/>
            <person name="Uchiyama I."/>
            <person name="Ito T."/>
            <person name="Fujiyama A."/>
            <person name="Inagaki F."/>
            <person name="Takami H."/>
        </authorList>
    </citation>
    <scope>NUCLEOTIDE SEQUENCE</scope>
    <source>
        <strain evidence="1">Expedition CK06-06</strain>
    </source>
</reference>
<comment type="caution">
    <text evidence="1">The sequence shown here is derived from an EMBL/GenBank/DDBJ whole genome shotgun (WGS) entry which is preliminary data.</text>
</comment>
<dbReference type="EMBL" id="BARS01016976">
    <property type="protein sequence ID" value="GAF92837.1"/>
    <property type="molecule type" value="Genomic_DNA"/>
</dbReference>
<accession>X0TXG9</accession>
<gene>
    <name evidence="1" type="ORF">S01H1_27830</name>
</gene>
<dbReference type="AlphaFoldDB" id="X0TXG9"/>
<name>X0TXG9_9ZZZZ</name>
<organism evidence="1">
    <name type="scientific">marine sediment metagenome</name>
    <dbReference type="NCBI Taxonomy" id="412755"/>
    <lineage>
        <taxon>unclassified sequences</taxon>
        <taxon>metagenomes</taxon>
        <taxon>ecological metagenomes</taxon>
    </lineage>
</organism>
<proteinExistence type="predicted"/>
<protein>
    <submittedName>
        <fullName evidence="1">Uncharacterized protein</fullName>
    </submittedName>
</protein>